<reference evidence="2" key="1">
    <citation type="submission" date="2021-05" db="EMBL/GenBank/DDBJ databases">
        <authorList>
            <person name="Alioto T."/>
            <person name="Alioto T."/>
            <person name="Gomez Garrido J."/>
        </authorList>
    </citation>
    <scope>NUCLEOTIDE SEQUENCE</scope>
</reference>
<accession>A0A8D8Z9V9</accession>
<feature type="region of interest" description="Disordered" evidence="1">
    <location>
        <begin position="1"/>
        <end position="107"/>
    </location>
</feature>
<protein>
    <submittedName>
        <fullName evidence="2">Uncharacterized protein</fullName>
    </submittedName>
</protein>
<sequence>MRERRKSTQNNVFILNGAGEREKKEDTPIGRERREREAEDCEIIKRQTKAPQTKFSETRRRRRKEKTKINKHRKVQSMCVCEVTSRKKERKRGGEKETHLDRSLLIL</sequence>
<name>A0A8D8Z9V9_9HEMI</name>
<feature type="compositionally biased region" description="Basic and acidic residues" evidence="1">
    <location>
        <begin position="92"/>
        <end position="107"/>
    </location>
</feature>
<feature type="compositionally biased region" description="Basic and acidic residues" evidence="1">
    <location>
        <begin position="19"/>
        <end position="45"/>
    </location>
</feature>
<dbReference type="EMBL" id="HBUF01443330">
    <property type="protein sequence ID" value="CAG6743109.1"/>
    <property type="molecule type" value="Transcribed_RNA"/>
</dbReference>
<proteinExistence type="predicted"/>
<organism evidence="2">
    <name type="scientific">Cacopsylla melanoneura</name>
    <dbReference type="NCBI Taxonomy" id="428564"/>
    <lineage>
        <taxon>Eukaryota</taxon>
        <taxon>Metazoa</taxon>
        <taxon>Ecdysozoa</taxon>
        <taxon>Arthropoda</taxon>
        <taxon>Hexapoda</taxon>
        <taxon>Insecta</taxon>
        <taxon>Pterygota</taxon>
        <taxon>Neoptera</taxon>
        <taxon>Paraneoptera</taxon>
        <taxon>Hemiptera</taxon>
        <taxon>Sternorrhyncha</taxon>
        <taxon>Psylloidea</taxon>
        <taxon>Psyllidae</taxon>
        <taxon>Psyllinae</taxon>
        <taxon>Cacopsylla</taxon>
    </lineage>
</organism>
<dbReference type="AlphaFoldDB" id="A0A8D8Z9V9"/>
<evidence type="ECO:0000313" key="2">
    <source>
        <dbReference type="EMBL" id="CAG6743109.1"/>
    </source>
</evidence>
<feature type="compositionally biased region" description="Basic residues" evidence="1">
    <location>
        <begin position="59"/>
        <end position="75"/>
    </location>
</feature>
<evidence type="ECO:0000256" key="1">
    <source>
        <dbReference type="SAM" id="MobiDB-lite"/>
    </source>
</evidence>
<dbReference type="EMBL" id="HBUF01443331">
    <property type="protein sequence ID" value="CAG6743110.1"/>
    <property type="molecule type" value="Transcribed_RNA"/>
</dbReference>